<dbReference type="InterPro" id="IPR016186">
    <property type="entry name" value="C-type_lectin-like/link_sf"/>
</dbReference>
<dbReference type="AlphaFoldDB" id="A0A0K6S7X5"/>
<dbReference type="EMBL" id="CDMZ01001287">
    <property type="protein sequence ID" value="CUC09648.1"/>
    <property type="molecule type" value="Genomic_DNA"/>
</dbReference>
<evidence type="ECO:0000256" key="1">
    <source>
        <dbReference type="ARBA" id="ARBA00023157"/>
    </source>
</evidence>
<dbReference type="PhylomeDB" id="A0A0K6S7X5"/>
<feature type="region of interest" description="Disordered" evidence="2">
    <location>
        <begin position="639"/>
        <end position="691"/>
    </location>
</feature>
<gene>
    <name evidence="5" type="ORF">Cvel_22239.t2.CR1</name>
</gene>
<organism evidence="5">
    <name type="scientific">Chromera velia CCMP2878</name>
    <dbReference type="NCBI Taxonomy" id="1169474"/>
    <lineage>
        <taxon>Eukaryota</taxon>
        <taxon>Sar</taxon>
        <taxon>Alveolata</taxon>
        <taxon>Colpodellida</taxon>
        <taxon>Chromeraceae</taxon>
        <taxon>Chromera</taxon>
    </lineage>
</organism>
<feature type="region of interest" description="Disordered" evidence="2">
    <location>
        <begin position="593"/>
        <end position="616"/>
    </location>
</feature>
<feature type="chain" id="PRO_5005508426" description="C-type lectin domain-containing protein" evidence="3">
    <location>
        <begin position="17"/>
        <end position="991"/>
    </location>
</feature>
<dbReference type="Gene3D" id="3.10.100.10">
    <property type="entry name" value="Mannose-Binding Protein A, subunit A"/>
    <property type="match status" value="1"/>
</dbReference>
<dbReference type="SUPFAM" id="SSF56436">
    <property type="entry name" value="C-type lectin-like"/>
    <property type="match status" value="1"/>
</dbReference>
<dbReference type="VEuPathDB" id="CryptoDB:Cvel_22239"/>
<evidence type="ECO:0000259" key="4">
    <source>
        <dbReference type="PROSITE" id="PS50041"/>
    </source>
</evidence>
<dbReference type="PROSITE" id="PS00615">
    <property type="entry name" value="C_TYPE_LECTIN_1"/>
    <property type="match status" value="1"/>
</dbReference>
<dbReference type="PROSITE" id="PS50041">
    <property type="entry name" value="C_TYPE_LECTIN_2"/>
    <property type="match status" value="1"/>
</dbReference>
<dbReference type="InterPro" id="IPR001304">
    <property type="entry name" value="C-type_lectin-like"/>
</dbReference>
<protein>
    <recommendedName>
        <fullName evidence="4">C-type lectin domain-containing protein</fullName>
    </recommendedName>
</protein>
<feature type="domain" description="C-type lectin" evidence="4">
    <location>
        <begin position="868"/>
        <end position="983"/>
    </location>
</feature>
<evidence type="ECO:0000256" key="3">
    <source>
        <dbReference type="SAM" id="SignalP"/>
    </source>
</evidence>
<dbReference type="InterPro" id="IPR016187">
    <property type="entry name" value="CTDL_fold"/>
</dbReference>
<dbReference type="SMART" id="SM00034">
    <property type="entry name" value="CLECT"/>
    <property type="match status" value="1"/>
</dbReference>
<sequence length="991" mass="107200">MLLFQVALLCGGVVTAVVSSIGGTSTTLSQFSSASKRRPEWFEGCHAETENFSFSPSTDAGKGIGGNHVSRNFEFVDEEKGGEDEDQIQVITLQDGGGGCGEKEIPLEFFDGDVKPSVSCCPVASRQCSGCVKYDKSKNKCVQCRPGWVSMCANSACKERLCVSCKDLPYADTDGQSCPEICPKEPRLLTKKETSDIRMKGTEGISADIACCACGGGIKQPTPFSYSDSVDLRLGEKVEIFPSPRTASHYAVSSDCNLQEFGLSIDSRTGEISGSASQEEAFEVSCRVSAVEDPEEGRMFNASLHLRFLPYTYEHQSILLGRGEELTLKMSKGREPVAGSFKIDCNPQLDWLDTKNFAEKGTLRVKKTLPKWGSFGGLSSDRGDIEEELHSQGFNRTDVGIDLTTASAGKCQVRLLEGGKKNDTEVPGLADVSTTQEHKFNVVAMLRSRWRSIEYPSRGLRLTAGLRLHASRGFLPISPPSSSRIMAPVLFTLSCKDKRVTHELNTNSVVFTTDKGRKLTLFDFDALTGEVSGGPSIAVQSERDGLPMKFNSKTQRGEATFSCRVLGRVLPSTLRADTLPWIRSKTMTFTVQVGGGGELVPPRERGEDQLQEGQLDRQAGTASLRVFFDDSQKASLKANKQSTSWELTRSPRPCGNPLLPAAAEEAKEEEEAAEGSSTASEEEGKTNDQSSAVQAFRIHDIDVPSPPGSPAFWLDACECFPVEWGPTPPVSAQQFAKLPNSGENRIPALTGPPQLIARGKLMCVLKHLIVSVATNDMAICSQKCRDDSGCNFFWVGMAAGVGQCRLFSSCGALMTETGTEKHVTNGALYGIARYDTCLISDPDTCMAQTKRRKLLTSVNVESSHRPYFRVLCGQVNKQEAQDACAAEGLALARIESKSKLEISLAALKASCGGAAGAFADGSDEKNEGNWVWSDGSEISEAPWRKGQPNSATKWEDCMTVQRGKKPGLYDSSCTKRQPAAICEPASQLVDG</sequence>
<evidence type="ECO:0000256" key="2">
    <source>
        <dbReference type="SAM" id="MobiDB-lite"/>
    </source>
</evidence>
<dbReference type="Pfam" id="PF00059">
    <property type="entry name" value="Lectin_C"/>
    <property type="match status" value="1"/>
</dbReference>
<name>A0A0K6S7X5_9ALVE</name>
<dbReference type="CDD" id="cd00037">
    <property type="entry name" value="CLECT"/>
    <property type="match status" value="1"/>
</dbReference>
<reference evidence="5" key="1">
    <citation type="submission" date="2014-11" db="EMBL/GenBank/DDBJ databases">
        <title>Molecular phylogeny of cliff fern family Woodsiaceae with morphological implications.</title>
        <authorList>
            <person name="Shao Y.-Z."/>
            <person name="Wei R."/>
            <person name="Zhang X.-C."/>
        </authorList>
    </citation>
    <scope>NUCLEOTIDE SEQUENCE</scope>
</reference>
<accession>A0A0K6S7X5</accession>
<evidence type="ECO:0000313" key="5">
    <source>
        <dbReference type="EMBL" id="CUC09648.1"/>
    </source>
</evidence>
<keyword evidence="1" id="KW-1015">Disulfide bond</keyword>
<dbReference type="InterPro" id="IPR018378">
    <property type="entry name" value="C-type_lectin_CS"/>
</dbReference>
<keyword evidence="3" id="KW-0732">Signal</keyword>
<proteinExistence type="predicted"/>
<feature type="signal peptide" evidence="3">
    <location>
        <begin position="1"/>
        <end position="16"/>
    </location>
</feature>